<comment type="caution">
    <text evidence="7">The sequence shown here is derived from an EMBL/GenBank/DDBJ whole genome shotgun (WGS) entry which is preliminary data.</text>
</comment>
<keyword evidence="3 5" id="KW-1133">Transmembrane helix</keyword>
<dbReference type="PANTHER" id="PTHR23360">
    <property type="entry name" value="G-PROTEIN COUPLED RECEPTORS FAMILY 1 PROFILE DOMAIN-CONTAINING PROTEIN-RELATED"/>
    <property type="match status" value="1"/>
</dbReference>
<dbReference type="GO" id="GO:0016020">
    <property type="term" value="C:membrane"/>
    <property type="evidence" value="ECO:0007669"/>
    <property type="project" value="UniProtKB-SubCell"/>
</dbReference>
<dbReference type="CDD" id="cd00637">
    <property type="entry name" value="7tm_classA_rhodopsin-like"/>
    <property type="match status" value="1"/>
</dbReference>
<sequence>MSFFDNPIVLNGGKAFFAFLMLFSNGLLVFVSFKAKFLNSTCNWLITANSACIAIYSFTYFVQFGIVLISPSGIPLWFCCLLVSVPLFAVCCQCILFPVIALDRLIGALFPFKQMGKRYKRRFMLFALIASISFAIFMLAASINKSIIHFSENSVLCMTSDPTPAYFTNCSWVLNICSVILYMALWVRIKLMSSSTASGEMQSNETVTRKVLFSLMTIFLVETFGWVSNWSVKLTLNQFGAGPMTQWYVLSYCSFSMQFALALYAPILYVLSSEYRSAFRLVLGIDKISSKNSIIHVVPINRSGN</sequence>
<dbReference type="InterPro" id="IPR019424">
    <property type="entry name" value="7TM_GPCR_Srsx"/>
</dbReference>
<evidence type="ECO:0000256" key="5">
    <source>
        <dbReference type="SAM" id="Phobius"/>
    </source>
</evidence>
<dbReference type="Proteomes" id="UP001620626">
    <property type="component" value="Unassembled WGS sequence"/>
</dbReference>
<evidence type="ECO:0000256" key="2">
    <source>
        <dbReference type="ARBA" id="ARBA00022692"/>
    </source>
</evidence>
<proteinExistence type="predicted"/>
<dbReference type="PROSITE" id="PS50262">
    <property type="entry name" value="G_PROTEIN_RECEP_F1_2"/>
    <property type="match status" value="1"/>
</dbReference>
<feature type="domain" description="G-protein coupled receptors family 1 profile" evidence="6">
    <location>
        <begin position="24"/>
        <end position="269"/>
    </location>
</feature>
<evidence type="ECO:0000313" key="7">
    <source>
        <dbReference type="EMBL" id="KAL3116589.1"/>
    </source>
</evidence>
<accession>A0ABD2LQL2</accession>
<dbReference type="AlphaFoldDB" id="A0ABD2LQL2"/>
<dbReference type="PANTHER" id="PTHR23360:SF5">
    <property type="entry name" value="G-PROTEIN COUPLED RECEPTORS FAMILY 1 PROFILE DOMAIN-CONTAINING PROTEIN"/>
    <property type="match status" value="1"/>
</dbReference>
<organism evidence="7 8">
    <name type="scientific">Heterodera trifolii</name>
    <dbReference type="NCBI Taxonomy" id="157864"/>
    <lineage>
        <taxon>Eukaryota</taxon>
        <taxon>Metazoa</taxon>
        <taxon>Ecdysozoa</taxon>
        <taxon>Nematoda</taxon>
        <taxon>Chromadorea</taxon>
        <taxon>Rhabditida</taxon>
        <taxon>Tylenchina</taxon>
        <taxon>Tylenchomorpha</taxon>
        <taxon>Tylenchoidea</taxon>
        <taxon>Heteroderidae</taxon>
        <taxon>Heteroderinae</taxon>
        <taxon>Heterodera</taxon>
    </lineage>
</organism>
<name>A0ABD2LQL2_9BILA</name>
<feature type="transmembrane region" description="Helical" evidence="5">
    <location>
        <begin position="247"/>
        <end position="271"/>
    </location>
</feature>
<evidence type="ECO:0000256" key="3">
    <source>
        <dbReference type="ARBA" id="ARBA00022989"/>
    </source>
</evidence>
<feature type="transmembrane region" description="Helical" evidence="5">
    <location>
        <begin position="75"/>
        <end position="102"/>
    </location>
</feature>
<protein>
    <recommendedName>
        <fullName evidence="6">G-protein coupled receptors family 1 profile domain-containing protein</fullName>
    </recommendedName>
</protein>
<comment type="subcellular location">
    <subcellularLocation>
        <location evidence="1">Membrane</location>
    </subcellularLocation>
</comment>
<dbReference type="EMBL" id="JBICBT010000355">
    <property type="protein sequence ID" value="KAL3116589.1"/>
    <property type="molecule type" value="Genomic_DNA"/>
</dbReference>
<dbReference type="SMART" id="SM01381">
    <property type="entry name" value="7TM_GPCR_Srsx"/>
    <property type="match status" value="1"/>
</dbReference>
<dbReference type="Pfam" id="PF10320">
    <property type="entry name" value="7TM_GPCR_Srsx"/>
    <property type="match status" value="1"/>
</dbReference>
<evidence type="ECO:0000259" key="6">
    <source>
        <dbReference type="PROSITE" id="PS50262"/>
    </source>
</evidence>
<dbReference type="Gene3D" id="1.20.1070.10">
    <property type="entry name" value="Rhodopsin 7-helix transmembrane proteins"/>
    <property type="match status" value="1"/>
</dbReference>
<feature type="transmembrane region" description="Helical" evidence="5">
    <location>
        <begin position="207"/>
        <end position="227"/>
    </location>
</feature>
<feature type="transmembrane region" description="Helical" evidence="5">
    <location>
        <begin position="45"/>
        <end position="69"/>
    </location>
</feature>
<keyword evidence="2 5" id="KW-0812">Transmembrane</keyword>
<keyword evidence="8" id="KW-1185">Reference proteome</keyword>
<evidence type="ECO:0000313" key="8">
    <source>
        <dbReference type="Proteomes" id="UP001620626"/>
    </source>
</evidence>
<reference evidence="7 8" key="1">
    <citation type="submission" date="2024-10" db="EMBL/GenBank/DDBJ databases">
        <authorList>
            <person name="Kim D."/>
        </authorList>
    </citation>
    <scope>NUCLEOTIDE SEQUENCE [LARGE SCALE GENOMIC DNA]</scope>
    <source>
        <strain evidence="7">BH-2024</strain>
    </source>
</reference>
<dbReference type="SUPFAM" id="SSF81321">
    <property type="entry name" value="Family A G protein-coupled receptor-like"/>
    <property type="match status" value="1"/>
</dbReference>
<evidence type="ECO:0000256" key="1">
    <source>
        <dbReference type="ARBA" id="ARBA00004370"/>
    </source>
</evidence>
<gene>
    <name evidence="7" type="ORF">niasHT_001336</name>
</gene>
<dbReference type="InterPro" id="IPR047130">
    <property type="entry name" value="7TM_GPCR_Srsx_nematod"/>
</dbReference>
<feature type="transmembrane region" description="Helical" evidence="5">
    <location>
        <begin position="163"/>
        <end position="187"/>
    </location>
</feature>
<evidence type="ECO:0000256" key="4">
    <source>
        <dbReference type="ARBA" id="ARBA00023136"/>
    </source>
</evidence>
<dbReference type="InterPro" id="IPR017452">
    <property type="entry name" value="GPCR_Rhodpsn_7TM"/>
</dbReference>
<feature type="transmembrane region" description="Helical" evidence="5">
    <location>
        <begin position="123"/>
        <end position="143"/>
    </location>
</feature>
<feature type="transmembrane region" description="Helical" evidence="5">
    <location>
        <begin position="15"/>
        <end position="33"/>
    </location>
</feature>
<dbReference type="InterPro" id="IPR000276">
    <property type="entry name" value="GPCR_Rhodpsn"/>
</dbReference>
<keyword evidence="4 5" id="KW-0472">Membrane</keyword>